<feature type="compositionally biased region" description="Polar residues" evidence="1">
    <location>
        <begin position="250"/>
        <end position="260"/>
    </location>
</feature>
<dbReference type="InterPro" id="IPR006538">
    <property type="entry name" value="CobT"/>
</dbReference>
<evidence type="ECO:0000313" key="4">
    <source>
        <dbReference type="Proteomes" id="UP001524569"/>
    </source>
</evidence>
<dbReference type="Pfam" id="PF06213">
    <property type="entry name" value="CobT"/>
    <property type="match status" value="1"/>
</dbReference>
<dbReference type="InterPro" id="IPR036465">
    <property type="entry name" value="vWFA_dom_sf"/>
</dbReference>
<dbReference type="EMBL" id="JANIBM010000006">
    <property type="protein sequence ID" value="MCQ8180995.1"/>
    <property type="molecule type" value="Genomic_DNA"/>
</dbReference>
<dbReference type="PROSITE" id="PS50234">
    <property type="entry name" value="VWFA"/>
    <property type="match status" value="1"/>
</dbReference>
<comment type="caution">
    <text evidence="3">The sequence shown here is derived from an EMBL/GenBank/DDBJ whole genome shotgun (WGS) entry which is preliminary data.</text>
</comment>
<dbReference type="RefSeq" id="WP_256610335.1">
    <property type="nucleotide sequence ID" value="NZ_JANIBM010000006.1"/>
</dbReference>
<dbReference type="Gene3D" id="3.40.50.410">
    <property type="entry name" value="von Willebrand factor, type A domain"/>
    <property type="match status" value="1"/>
</dbReference>
<dbReference type="SMART" id="SM00327">
    <property type="entry name" value="VWA"/>
    <property type="match status" value="1"/>
</dbReference>
<evidence type="ECO:0000313" key="3">
    <source>
        <dbReference type="EMBL" id="MCQ8180995.1"/>
    </source>
</evidence>
<feature type="domain" description="VWFA" evidence="2">
    <location>
        <begin position="470"/>
        <end position="633"/>
    </location>
</feature>
<accession>A0ABT1UH25</accession>
<feature type="compositionally biased region" description="Acidic residues" evidence="1">
    <location>
        <begin position="261"/>
        <end position="296"/>
    </location>
</feature>
<gene>
    <name evidence="3" type="ORF">NP603_07740</name>
</gene>
<name>A0ABT1UH25_9GAMM</name>
<sequence length="648" mass="70466">MRKRTILTRTTGSDLTLFNNSPNGAKPCPSGVVVCPHLLEHTMKNRTLHNAFPIVAAAIGNRFGIKVSVGGDQAYTDGQSIQLPAYEGDDPDYQDYAWGLLAHEAAHIRYSDFTLRYGNSVLRRRLCNAIEDVRIEHELAKDFPGTRLTIRTVIEKMIAKGEFVAASESDHPANILYGFVLKSLRARVLGQTALLPLVEQTEIALKATFPVGAVTRLKGLLSEVPEGLQSERDCLNLTDRILTMIEQEFAQQRQRNQAQPSDDEENTPEPDDTDQDAESTDSDDSSGLDSQDEMNPDEQLPNDTDDESSSEPAGNDDSAPKNPDDEPATPSDNSTSIPQGEYEETAEIADPMGVLQTLLSAGDSDIEQDLFESLKSALSLAAENGSELLMPSGHEPPMDERAGAFLLRKVHSESGKIRAALQGLVQSQTLNRSQPACRGRRLDGKRLHRLPLGETKLFQRKETKAAPNTAIHLLLDKSESMGYQVTDSQGQPIGSRMPIALEATLALALAFEGIPGVNPGVTAFPGHQDDSVFRLLDHGQRINARTGAFSVAATGSTPMTEAIWFGAASLLRCREPRKVLMVMTDGQPNDTLSTLELLQRCRDSGIETVGIGLGLDVSHLFPSAITINDLSELRAQLFELSKAVLLAA</sequence>
<proteinExistence type="predicted"/>
<protein>
    <submittedName>
        <fullName evidence="3">VWA domain-containing protein</fullName>
    </submittedName>
</protein>
<dbReference type="InterPro" id="IPR002035">
    <property type="entry name" value="VWF_A"/>
</dbReference>
<evidence type="ECO:0000259" key="2">
    <source>
        <dbReference type="PROSITE" id="PS50234"/>
    </source>
</evidence>
<dbReference type="Proteomes" id="UP001524569">
    <property type="component" value="Unassembled WGS sequence"/>
</dbReference>
<feature type="region of interest" description="Disordered" evidence="1">
    <location>
        <begin position="250"/>
        <end position="338"/>
    </location>
</feature>
<keyword evidence="4" id="KW-1185">Reference proteome</keyword>
<dbReference type="SUPFAM" id="SSF53300">
    <property type="entry name" value="vWA-like"/>
    <property type="match status" value="1"/>
</dbReference>
<evidence type="ECO:0000256" key="1">
    <source>
        <dbReference type="SAM" id="MobiDB-lite"/>
    </source>
</evidence>
<reference evidence="3 4" key="1">
    <citation type="submission" date="2022-07" db="EMBL/GenBank/DDBJ databases">
        <title>Methylomonas rivi sp. nov., Methylomonas rosea sp. nov., Methylomonas aureus sp. nov. and Methylomonas subterranea sp. nov., four novel methanotrophs isolated from a freshwater creek and the deep terrestrial subsurface.</title>
        <authorList>
            <person name="Abin C."/>
            <person name="Sankaranarayanan K."/>
            <person name="Garner C."/>
            <person name="Sindelar R."/>
            <person name="Kotary K."/>
            <person name="Garner R."/>
            <person name="Barclay S."/>
            <person name="Lawson P."/>
            <person name="Krumholz L."/>
        </authorList>
    </citation>
    <scope>NUCLEOTIDE SEQUENCE [LARGE SCALE GENOMIC DNA]</scope>
    <source>
        <strain evidence="3 4">SURF-1</strain>
    </source>
</reference>
<dbReference type="Pfam" id="PF00092">
    <property type="entry name" value="VWA"/>
    <property type="match status" value="1"/>
</dbReference>
<organism evidence="3 4">
    <name type="scientific">Methylomonas aurea</name>
    <dbReference type="NCBI Taxonomy" id="2952224"/>
    <lineage>
        <taxon>Bacteria</taxon>
        <taxon>Pseudomonadati</taxon>
        <taxon>Pseudomonadota</taxon>
        <taxon>Gammaproteobacteria</taxon>
        <taxon>Methylococcales</taxon>
        <taxon>Methylococcaceae</taxon>
        <taxon>Methylomonas</taxon>
    </lineage>
</organism>